<dbReference type="InterPro" id="IPR013950">
    <property type="entry name" value="Mis14/Nsl1"/>
</dbReference>
<dbReference type="OrthoDB" id="2135762at2759"/>
<reference evidence="2 3" key="1">
    <citation type="journal article" date="2018" name="MBio">
        <title>Comparative Genomics Reveals the Core Gene Toolbox for the Fungus-Insect Symbiosis.</title>
        <authorList>
            <person name="Wang Y."/>
            <person name="Stata M."/>
            <person name="Wang W."/>
            <person name="Stajich J.E."/>
            <person name="White M.M."/>
            <person name="Moncalvo J.M."/>
        </authorList>
    </citation>
    <scope>NUCLEOTIDE SEQUENCE [LARGE SCALE GENOMIC DNA]</scope>
    <source>
        <strain evidence="2 3">SC-DP-2</strain>
    </source>
</reference>
<feature type="coiled-coil region" evidence="1">
    <location>
        <begin position="122"/>
        <end position="149"/>
    </location>
</feature>
<gene>
    <name evidence="2" type="ORF">BB560_003640</name>
</gene>
<proteinExistence type="predicted"/>
<accession>A0A2T9ZBF2</accession>
<dbReference type="Proteomes" id="UP000245609">
    <property type="component" value="Unassembled WGS sequence"/>
</dbReference>
<dbReference type="AlphaFoldDB" id="A0A2T9ZBF2"/>
<dbReference type="GO" id="GO:0000070">
    <property type="term" value="P:mitotic sister chromatid segregation"/>
    <property type="evidence" value="ECO:0007669"/>
    <property type="project" value="InterPro"/>
</dbReference>
<comment type="caution">
    <text evidence="2">The sequence shown here is derived from an EMBL/GenBank/DDBJ whole genome shotgun (WGS) entry which is preliminary data.</text>
</comment>
<dbReference type="GO" id="GO:0000776">
    <property type="term" value="C:kinetochore"/>
    <property type="evidence" value="ECO:0007669"/>
    <property type="project" value="InterPro"/>
</dbReference>
<evidence type="ECO:0000313" key="3">
    <source>
        <dbReference type="Proteomes" id="UP000245609"/>
    </source>
</evidence>
<evidence type="ECO:0000256" key="1">
    <source>
        <dbReference type="SAM" id="Coils"/>
    </source>
</evidence>
<evidence type="ECO:0000313" key="2">
    <source>
        <dbReference type="EMBL" id="PVV01923.1"/>
    </source>
</evidence>
<sequence length="299" mass="33880">MTFISETDIPKINLESKQDVEFVKSEFEKLLLKCMENNSSIKGSSIPIEAQDALRKVLSEQLLKWSDQLWSDIGPNLLINGLAFENFFDFSNKSKSDKKKSSIVSTTARMNKLAKTNIEPFDEKLQSKVKQLQSQVDQLLLQATDMKKNIYSGLQDDITNELSWIENISDNKHANDNSSAIHSNTLSSTSDLDNSYHDPSSAFTNHEISRLNKGFNSITHKLHTSNASLTKNIQMLETLKSDINLLKSRHIMDQKFISDICDNGAETTSDKSVLYFNSEKTLDSENESKVRKLFELSLK</sequence>
<keyword evidence="1" id="KW-0175">Coiled coil</keyword>
<dbReference type="Pfam" id="PF08641">
    <property type="entry name" value="Mis14"/>
    <property type="match status" value="1"/>
</dbReference>
<keyword evidence="3" id="KW-1185">Reference proteome</keyword>
<name>A0A2T9ZBF2_9FUNG</name>
<organism evidence="2 3">
    <name type="scientific">Smittium megazygosporum</name>
    <dbReference type="NCBI Taxonomy" id="133381"/>
    <lineage>
        <taxon>Eukaryota</taxon>
        <taxon>Fungi</taxon>
        <taxon>Fungi incertae sedis</taxon>
        <taxon>Zoopagomycota</taxon>
        <taxon>Kickxellomycotina</taxon>
        <taxon>Harpellomycetes</taxon>
        <taxon>Harpellales</taxon>
        <taxon>Legeriomycetaceae</taxon>
        <taxon>Smittium</taxon>
    </lineage>
</organism>
<protein>
    <submittedName>
        <fullName evidence="2">Uncharacterized protein</fullName>
    </submittedName>
</protein>
<dbReference type="EMBL" id="MBFS01000700">
    <property type="protein sequence ID" value="PVV01923.1"/>
    <property type="molecule type" value="Genomic_DNA"/>
</dbReference>